<organism evidence="1 2">
    <name type="scientific">Eretmocerus hayati</name>
    <dbReference type="NCBI Taxonomy" id="131215"/>
    <lineage>
        <taxon>Eukaryota</taxon>
        <taxon>Metazoa</taxon>
        <taxon>Ecdysozoa</taxon>
        <taxon>Arthropoda</taxon>
        <taxon>Hexapoda</taxon>
        <taxon>Insecta</taxon>
        <taxon>Pterygota</taxon>
        <taxon>Neoptera</taxon>
        <taxon>Endopterygota</taxon>
        <taxon>Hymenoptera</taxon>
        <taxon>Apocrita</taxon>
        <taxon>Proctotrupomorpha</taxon>
        <taxon>Chalcidoidea</taxon>
        <taxon>Aphelinidae</taxon>
        <taxon>Aphelininae</taxon>
        <taxon>Eretmocerus</taxon>
    </lineage>
</organism>
<name>A0ACC2PIL8_9HYME</name>
<keyword evidence="2" id="KW-1185">Reference proteome</keyword>
<protein>
    <submittedName>
        <fullName evidence="1">Uncharacterized protein</fullName>
    </submittedName>
</protein>
<proteinExistence type="predicted"/>
<accession>A0ACC2PIL8</accession>
<dbReference type="EMBL" id="CM056741">
    <property type="protein sequence ID" value="KAJ8682888.1"/>
    <property type="molecule type" value="Genomic_DNA"/>
</dbReference>
<evidence type="ECO:0000313" key="1">
    <source>
        <dbReference type="EMBL" id="KAJ8682888.1"/>
    </source>
</evidence>
<sequence>MADIVNEIINRVCGLQIRQISPSNQMNQSTESLDLLEQSPYQAEVVFNKFLPYADKINDEADAYLAEIKANYGRCVMYKDIKPGCAYWGQILTKYINLYGLRFTKEEHLAFIKLVYELILIPDLQPSLLDLFANLLINLLRKKEVISPADLTIPWKPLYELCRMITSRNTKLFTLYRYPMFIESTLEHLVYALKFYFPPDATQEILDELRPYLCPLDIKVMTSTMRFLRWFLPVQLPVEQHARGHELWLHEFMNLWEVTHNMPDWESDLMRLISRLAMNNIGYIDWNPYIPIMFTRIVRCLNLPVCYNKTVSDSDHSIPMTVVGEWIAAILGDHSVAQIYLEKFLKTVETYFHPANFGPWLRMLDTLFLKIVYYVTIRIHRERVKKESWELPVPDDYKLTDANIDDFVKMMMPVAMTAIFNKRCSANFCFALQSLAMMRPNLVIPNVLEKLYPTLGSDIEQHKLIVAMVCLVSVSRPLVQGSRYHPNYSYPDGPLNVLPLLFSSLPGIDPNDHTKCFATLRLISNYVTLIPIVDSSGSPAEMTEEERMICAETSRFEDFILQFMDKIFVLIESSSLEFVRLENQSTNHTGDKSFMESMAESALYGAFISILLQTSDSIFASALHKLRSFVMKSTFETKISGQLIAVLCRVFSRVNAQMTLKALVPYLVEKILEGIGDGNDVINEENLDSQLLYFLLLLQRVVSAQGNALLPYLDDLVKVLDKVTVLKSREGNQHGCQMLKNVLESLCGVHAIRLDKSLNDPNHPYWLEWGESVNFDSASIKWYVPGEQEIAAAQSIFARFFLPTVDSIQNYINTKNSLSRDELQMALRLINSVLDGCHNVLPIPTDNPIVDKKYKSCQMHFVPTHGANFEIKMPDGSSVRKFLVQLLTRLQDVLLEDIEDDTRSLLLLSMSWKFLSSNRSGRLMNFNPRRRSFYLSKKSLENKIIGDKGYLPEYLLERVTIQHELRKIQAVHFLTQTTVDIMMNLFKLSISQYSRTRMSAQQILWGILNEYPSSYESLIDPVMEVLRKDTELYHDAYKGTLYTILQSQTNSLLVKGNWLVLSKLLPALVLAKPSEKPSIIRQQDHITLYVARLFTTTNIHVQVPENCVLAASKLWKTGKTPSFSEPTLAEIELGVTESREIEDLNEAAYLSTRDQLLSTILENNLHWRHRQMAMHFIRFTMHPDYPLPVQTIRYFVNALLHDSLDERKLAWTMMTYILKQIKRKPLKVTIEVPNREEGLKPGRRADNEWLQYSSENRPLTAEQWDQPRYIHKIYVGYYSWPKTLEVYAPSSQQPTLDPAIRQFTDHEREIDTFFSNEANVTRLMEYVILEERKDKDKIVNLRSQMYKYLFASFGDAYLDLFLPHLRSMVQDKQETKQRCASEMITGLVRGAKHWPFHMTQRLWSELLPILRIALANLTEETIPSWGACFYLMHHDRDPNRQHWLIECLVEESQLAKNEASLVETARLMLLEKTVNRQNWRLSELMNRLIPQIETRLLENPFDNVRDQLALLLVTIFNANLKFRPKHEDPHNNYPEIDDFIDKFYPRVQILLQEEDSKSSRYIEAARLLTTVCTVLLDSIAETNFGVVPSFFKLFPIISQLESSSSKDTEEIARTCTQTLAMLAVSSLLPEHLPSALNALENASRSNSWSVRANCAHFLQSLLFHNMGTLMNDEKLMASARTIVLDLVKDEHVQVRDRAAQVLNGMLHCTLVPDTQALLDDFIRMAKTKLRSKKNESASPDAIRLRHAGVLGMCAFIQAHPYDIPKDIPPIFEHLSSHLSDPEPIPTTIRKTFNDFKRTHCDGWTGLQGLAQELTEEQFALLQDITVPPSYYA</sequence>
<dbReference type="Proteomes" id="UP001239111">
    <property type="component" value="Chromosome 1"/>
</dbReference>
<evidence type="ECO:0000313" key="2">
    <source>
        <dbReference type="Proteomes" id="UP001239111"/>
    </source>
</evidence>
<gene>
    <name evidence="1" type="ORF">QAD02_018680</name>
</gene>
<reference evidence="1" key="1">
    <citation type="submission" date="2023-04" db="EMBL/GenBank/DDBJ databases">
        <title>A chromosome-level genome assembly of the parasitoid wasp Eretmocerus hayati.</title>
        <authorList>
            <person name="Zhong Y."/>
            <person name="Liu S."/>
            <person name="Liu Y."/>
        </authorList>
    </citation>
    <scope>NUCLEOTIDE SEQUENCE</scope>
    <source>
        <strain evidence="1">ZJU_SS_LIU_2023</strain>
    </source>
</reference>
<comment type="caution">
    <text evidence="1">The sequence shown here is derived from an EMBL/GenBank/DDBJ whole genome shotgun (WGS) entry which is preliminary data.</text>
</comment>